<dbReference type="OrthoDB" id="5377039at2759"/>
<evidence type="ECO:0000313" key="3">
    <source>
        <dbReference type="Proteomes" id="UP000054321"/>
    </source>
</evidence>
<proteinExistence type="predicted"/>
<feature type="region of interest" description="Disordered" evidence="1">
    <location>
        <begin position="134"/>
        <end position="153"/>
    </location>
</feature>
<dbReference type="HOGENOM" id="CLU_1713839_0_0_1"/>
<reference evidence="2 3" key="1">
    <citation type="submission" date="2014-04" db="EMBL/GenBank/DDBJ databases">
        <authorList>
            <consortium name="DOE Joint Genome Institute"/>
            <person name="Kuo A."/>
            <person name="Martino E."/>
            <person name="Perotto S."/>
            <person name="Kohler A."/>
            <person name="Nagy L.G."/>
            <person name="Floudas D."/>
            <person name="Copeland A."/>
            <person name="Barry K.W."/>
            <person name="Cichocki N."/>
            <person name="Veneault-Fourrey C."/>
            <person name="LaButti K."/>
            <person name="Lindquist E.A."/>
            <person name="Lipzen A."/>
            <person name="Lundell T."/>
            <person name="Morin E."/>
            <person name="Murat C."/>
            <person name="Sun H."/>
            <person name="Tunlid A."/>
            <person name="Henrissat B."/>
            <person name="Grigoriev I.V."/>
            <person name="Hibbett D.S."/>
            <person name="Martin F."/>
            <person name="Nordberg H.P."/>
            <person name="Cantor M.N."/>
            <person name="Hua S.X."/>
        </authorList>
    </citation>
    <scope>NUCLEOTIDE SEQUENCE [LARGE SCALE GENOMIC DNA]</scope>
    <source>
        <strain evidence="2 3">Zn</strain>
    </source>
</reference>
<sequence>MSSTGFVVEKLYGSVRQFRPTKLEFERHILFHEPHPYDGRQAADFDPSSASQPAGESSYQNDIPALEDYPMMEAPESPPDAHHNAAAANQSAALAGSQIGPGNRANGEAKTNHGAPGSSWNNKKWHDEYERASSQLLDQDWNHATYGDPLLSD</sequence>
<feature type="compositionally biased region" description="Low complexity" evidence="1">
    <location>
        <begin position="84"/>
        <end position="98"/>
    </location>
</feature>
<gene>
    <name evidence="2" type="ORF">OIDMADRAFT_53382</name>
</gene>
<feature type="compositionally biased region" description="Polar residues" evidence="1">
    <location>
        <begin position="48"/>
        <end position="61"/>
    </location>
</feature>
<dbReference type="InParanoid" id="A0A0C3H0Y3"/>
<dbReference type="Proteomes" id="UP000054321">
    <property type="component" value="Unassembled WGS sequence"/>
</dbReference>
<organism evidence="2 3">
    <name type="scientific">Oidiodendron maius (strain Zn)</name>
    <dbReference type="NCBI Taxonomy" id="913774"/>
    <lineage>
        <taxon>Eukaryota</taxon>
        <taxon>Fungi</taxon>
        <taxon>Dikarya</taxon>
        <taxon>Ascomycota</taxon>
        <taxon>Pezizomycotina</taxon>
        <taxon>Leotiomycetes</taxon>
        <taxon>Leotiomycetes incertae sedis</taxon>
        <taxon>Myxotrichaceae</taxon>
        <taxon>Oidiodendron</taxon>
    </lineage>
</organism>
<name>A0A0C3H0Y3_OIDMZ</name>
<dbReference type="EMBL" id="KN832875">
    <property type="protein sequence ID" value="KIN01866.1"/>
    <property type="molecule type" value="Genomic_DNA"/>
</dbReference>
<dbReference type="AlphaFoldDB" id="A0A0C3H0Y3"/>
<evidence type="ECO:0000313" key="2">
    <source>
        <dbReference type="EMBL" id="KIN01866.1"/>
    </source>
</evidence>
<reference evidence="3" key="2">
    <citation type="submission" date="2015-01" db="EMBL/GenBank/DDBJ databases">
        <title>Evolutionary Origins and Diversification of the Mycorrhizal Mutualists.</title>
        <authorList>
            <consortium name="DOE Joint Genome Institute"/>
            <consortium name="Mycorrhizal Genomics Consortium"/>
            <person name="Kohler A."/>
            <person name="Kuo A."/>
            <person name="Nagy L.G."/>
            <person name="Floudas D."/>
            <person name="Copeland A."/>
            <person name="Barry K.W."/>
            <person name="Cichocki N."/>
            <person name="Veneault-Fourrey C."/>
            <person name="LaButti K."/>
            <person name="Lindquist E.A."/>
            <person name="Lipzen A."/>
            <person name="Lundell T."/>
            <person name="Morin E."/>
            <person name="Murat C."/>
            <person name="Riley R."/>
            <person name="Ohm R."/>
            <person name="Sun H."/>
            <person name="Tunlid A."/>
            <person name="Henrissat B."/>
            <person name="Grigoriev I.V."/>
            <person name="Hibbett D.S."/>
            <person name="Martin F."/>
        </authorList>
    </citation>
    <scope>NUCLEOTIDE SEQUENCE [LARGE SCALE GENOMIC DNA]</scope>
    <source>
        <strain evidence="3">Zn</strain>
    </source>
</reference>
<protein>
    <submittedName>
        <fullName evidence="2">Uncharacterized protein</fullName>
    </submittedName>
</protein>
<evidence type="ECO:0000256" key="1">
    <source>
        <dbReference type="SAM" id="MobiDB-lite"/>
    </source>
</evidence>
<keyword evidence="3" id="KW-1185">Reference proteome</keyword>
<feature type="region of interest" description="Disordered" evidence="1">
    <location>
        <begin position="36"/>
        <end position="126"/>
    </location>
</feature>
<accession>A0A0C3H0Y3</accession>